<reference evidence="2 3" key="1">
    <citation type="submission" date="2015-01" db="EMBL/GenBank/DDBJ databases">
        <title>Genome of allotetraploid Gossypium barbadense reveals genomic plasticity and fiber elongation in cotton evolution.</title>
        <authorList>
            <person name="Chen X."/>
            <person name="Liu X."/>
            <person name="Zhao B."/>
            <person name="Zheng H."/>
            <person name="Hu Y."/>
            <person name="Lu G."/>
            <person name="Yang C."/>
            <person name="Chen J."/>
            <person name="Shan C."/>
            <person name="Zhang L."/>
            <person name="Zhou Y."/>
            <person name="Wang L."/>
            <person name="Guo W."/>
            <person name="Bai Y."/>
            <person name="Ruan J."/>
            <person name="Shangguan X."/>
            <person name="Mao Y."/>
            <person name="Jiang J."/>
            <person name="Zhu Y."/>
            <person name="Lei J."/>
            <person name="Kang H."/>
            <person name="Chen S."/>
            <person name="He X."/>
            <person name="Wang R."/>
            <person name="Wang Y."/>
            <person name="Chen J."/>
            <person name="Wang L."/>
            <person name="Yu S."/>
            <person name="Wang B."/>
            <person name="Wei J."/>
            <person name="Song S."/>
            <person name="Lu X."/>
            <person name="Gao Z."/>
            <person name="Gu W."/>
            <person name="Deng X."/>
            <person name="Ma D."/>
            <person name="Wang S."/>
            <person name="Liang W."/>
            <person name="Fang L."/>
            <person name="Cai C."/>
            <person name="Zhu X."/>
            <person name="Zhou B."/>
            <person name="Zhang Y."/>
            <person name="Chen Z."/>
            <person name="Xu S."/>
            <person name="Zhu R."/>
            <person name="Wang S."/>
            <person name="Zhang T."/>
            <person name="Zhao G."/>
        </authorList>
    </citation>
    <scope>NUCLEOTIDE SEQUENCE [LARGE SCALE GENOMIC DNA]</scope>
    <source>
        <strain evidence="3">cv. Xinhai21</strain>
        <tissue evidence="2">Leaf</tissue>
    </source>
</reference>
<dbReference type="OrthoDB" id="1924287at2759"/>
<dbReference type="GO" id="GO:0071013">
    <property type="term" value="C:catalytic step 2 spliceosome"/>
    <property type="evidence" value="ECO:0007669"/>
    <property type="project" value="TreeGrafter"/>
</dbReference>
<evidence type="ECO:0000313" key="2">
    <source>
        <dbReference type="EMBL" id="PPR98004.1"/>
    </source>
</evidence>
<gene>
    <name evidence="2" type="ORF">GOBAR_AA22662</name>
</gene>
<dbReference type="GO" id="GO:0000398">
    <property type="term" value="P:mRNA splicing, via spliceosome"/>
    <property type="evidence" value="ECO:0007669"/>
    <property type="project" value="TreeGrafter"/>
</dbReference>
<evidence type="ECO:0000256" key="1">
    <source>
        <dbReference type="SAM" id="MobiDB-lite"/>
    </source>
</evidence>
<dbReference type="EMBL" id="KZ665743">
    <property type="protein sequence ID" value="PPR98004.1"/>
    <property type="molecule type" value="Genomic_DNA"/>
</dbReference>
<dbReference type="PANTHER" id="PTHR18034:SF3">
    <property type="entry name" value="PRE-MRNA-SPLICING FACTOR CWC22 HOMOLOG"/>
    <property type="match status" value="1"/>
</dbReference>
<feature type="region of interest" description="Disordered" evidence="1">
    <location>
        <begin position="1"/>
        <end position="66"/>
    </location>
</feature>
<name>A0A2P5X3T3_GOSBA</name>
<feature type="compositionally biased region" description="Basic and acidic residues" evidence="1">
    <location>
        <begin position="27"/>
        <end position="39"/>
    </location>
</feature>
<dbReference type="PANTHER" id="PTHR18034">
    <property type="entry name" value="CELL CYCLE CONTROL PROTEIN CWF22-RELATED"/>
    <property type="match status" value="1"/>
</dbReference>
<accession>A0A2P5X3T3</accession>
<dbReference type="Proteomes" id="UP000239757">
    <property type="component" value="Unassembled WGS sequence"/>
</dbReference>
<dbReference type="GO" id="GO:0003723">
    <property type="term" value="F:RNA binding"/>
    <property type="evidence" value="ECO:0007669"/>
    <property type="project" value="TreeGrafter"/>
</dbReference>
<dbReference type="AlphaFoldDB" id="A0A2P5X3T3"/>
<dbReference type="Gene3D" id="1.25.40.180">
    <property type="match status" value="2"/>
</dbReference>
<proteinExistence type="predicted"/>
<organism evidence="2 3">
    <name type="scientific">Gossypium barbadense</name>
    <name type="common">Sea Island cotton</name>
    <name type="synonym">Hibiscus barbadensis</name>
    <dbReference type="NCBI Taxonomy" id="3634"/>
    <lineage>
        <taxon>Eukaryota</taxon>
        <taxon>Viridiplantae</taxon>
        <taxon>Streptophyta</taxon>
        <taxon>Embryophyta</taxon>
        <taxon>Tracheophyta</taxon>
        <taxon>Spermatophyta</taxon>
        <taxon>Magnoliopsida</taxon>
        <taxon>eudicotyledons</taxon>
        <taxon>Gunneridae</taxon>
        <taxon>Pentapetalae</taxon>
        <taxon>rosids</taxon>
        <taxon>malvids</taxon>
        <taxon>Malvales</taxon>
        <taxon>Malvaceae</taxon>
        <taxon>Malvoideae</taxon>
        <taxon>Gossypium</taxon>
    </lineage>
</organism>
<dbReference type="InterPro" id="IPR050781">
    <property type="entry name" value="CWC22_splicing_factor"/>
</dbReference>
<sequence>MRERKKSRCNGSSDEEDDKRAIRNRKRLGERIHDDDNNKSRRRAIVDGNSEPSDQSEEDKRANRDKRGGRIEVIGTTLDIGIGVMIDGWSLKMIDIEIGIDGVVHGMIQMMIRRRITEGVMIDDRNLEMIVINAVIHGMFRMMVMRITEKGRSGGIYIPPFKLARMMEETQDKSSVKCQRLTWDALRKSINGLVNKVNATNIKNIAPELFAENLTRERGSFTERHAKRLKYISSPCPIVKRVYLSIFRGYPAVRLELDLVEEDEQLTHEISLQDEIDPEITIDILKPDPQYLENEK</sequence>
<protein>
    <submittedName>
        <fullName evidence="2">Uncharacterized protein</fullName>
    </submittedName>
</protein>
<evidence type="ECO:0000313" key="3">
    <source>
        <dbReference type="Proteomes" id="UP000239757"/>
    </source>
</evidence>